<feature type="signal peptide" evidence="3">
    <location>
        <begin position="1"/>
        <end position="24"/>
    </location>
</feature>
<feature type="transmembrane region" description="Helical" evidence="2">
    <location>
        <begin position="44"/>
        <end position="69"/>
    </location>
</feature>
<dbReference type="RefSeq" id="XP_002133906.2">
    <property type="nucleotide sequence ID" value="XM_002133870.3"/>
</dbReference>
<dbReference type="Proteomes" id="UP000001819">
    <property type="component" value="Chromosome X"/>
</dbReference>
<keyword evidence="2" id="KW-0812">Transmembrane</keyword>
<evidence type="ECO:0000256" key="2">
    <source>
        <dbReference type="SAM" id="Phobius"/>
    </source>
</evidence>
<proteinExistence type="predicted"/>
<feature type="region of interest" description="Disordered" evidence="1">
    <location>
        <begin position="189"/>
        <end position="216"/>
    </location>
</feature>
<feature type="compositionally biased region" description="Low complexity" evidence="1">
    <location>
        <begin position="193"/>
        <end position="207"/>
    </location>
</feature>
<keyword evidence="3" id="KW-0732">Signal</keyword>
<name>B5DM17_DROPS</name>
<feature type="chain" id="PRO_5044294967" description="Transmembrane protein 192" evidence="3">
    <location>
        <begin position="25"/>
        <end position="216"/>
    </location>
</feature>
<gene>
    <name evidence="5" type="primary">LOC6901205</name>
</gene>
<dbReference type="HOGENOM" id="CLU_111289_0_0_1"/>
<dbReference type="AlphaFoldDB" id="B5DM17"/>
<protein>
    <recommendedName>
        <fullName evidence="6">Transmembrane protein 192</fullName>
    </recommendedName>
</protein>
<keyword evidence="2" id="KW-0472">Membrane</keyword>
<evidence type="ECO:0000256" key="1">
    <source>
        <dbReference type="SAM" id="MobiDB-lite"/>
    </source>
</evidence>
<feature type="transmembrane region" description="Helical" evidence="2">
    <location>
        <begin position="76"/>
        <end position="96"/>
    </location>
</feature>
<sequence length="216" mass="25095">MCCISTHKLKLLVVCLTLLVQIDGELKAANNATLLLYYSRTKFLGYLITRIILGIFLAIWAFTGFLSLFYDSVWGVATYSSGICFLTVLDLFTLYYRYVLRNQVYTDENERMKLERRYKWQGGQHNHETLDEGIGDAMLLVINIVQVAIQVSVNIAGWWLAVRLRRHHQNEEKYEADKVYLEYLLKTHPHTTPPSNAQSQHPQQQHQNSKRPSVMK</sequence>
<evidence type="ECO:0000256" key="3">
    <source>
        <dbReference type="SAM" id="SignalP"/>
    </source>
</evidence>
<evidence type="ECO:0000313" key="5">
    <source>
        <dbReference type="RefSeq" id="XP_002133906.2"/>
    </source>
</evidence>
<accession>B5DM17</accession>
<dbReference type="InParanoid" id="B5DM17"/>
<evidence type="ECO:0000313" key="4">
    <source>
        <dbReference type="Proteomes" id="UP000001819"/>
    </source>
</evidence>
<organism evidence="4 5">
    <name type="scientific">Drosophila pseudoobscura pseudoobscura</name>
    <name type="common">Fruit fly</name>
    <dbReference type="NCBI Taxonomy" id="46245"/>
    <lineage>
        <taxon>Eukaryota</taxon>
        <taxon>Metazoa</taxon>
        <taxon>Ecdysozoa</taxon>
        <taxon>Arthropoda</taxon>
        <taxon>Hexapoda</taxon>
        <taxon>Insecta</taxon>
        <taxon>Pterygota</taxon>
        <taxon>Neoptera</taxon>
        <taxon>Endopterygota</taxon>
        <taxon>Diptera</taxon>
        <taxon>Brachycera</taxon>
        <taxon>Muscomorpha</taxon>
        <taxon>Ephydroidea</taxon>
        <taxon>Drosophilidae</taxon>
        <taxon>Drosophila</taxon>
        <taxon>Sophophora</taxon>
    </lineage>
</organism>
<reference evidence="5" key="1">
    <citation type="submission" date="2025-08" db="UniProtKB">
        <authorList>
            <consortium name="RefSeq"/>
        </authorList>
    </citation>
    <scope>IDENTIFICATION</scope>
    <source>
        <strain evidence="5">MV-25-SWS-2005</strain>
        <tissue evidence="5">Whole body</tissue>
    </source>
</reference>
<dbReference type="KEGG" id="dpo:6901205"/>
<dbReference type="Bgee" id="FBgn0249440">
    <property type="expression patterns" value="Expressed in male reproductive system and 2 other cell types or tissues"/>
</dbReference>
<keyword evidence="2" id="KW-1133">Transmembrane helix</keyword>
<dbReference type="GeneID" id="6901205"/>
<feature type="transmembrane region" description="Helical" evidence="2">
    <location>
        <begin position="137"/>
        <end position="161"/>
    </location>
</feature>
<evidence type="ECO:0008006" key="6">
    <source>
        <dbReference type="Google" id="ProtNLM"/>
    </source>
</evidence>
<accession>A0A6I8UZ72</accession>
<keyword evidence="4" id="KW-1185">Reference proteome</keyword>